<name>A0A914XY14_9BILA</name>
<evidence type="ECO:0000313" key="2">
    <source>
        <dbReference type="Proteomes" id="UP000887577"/>
    </source>
</evidence>
<dbReference type="InterPro" id="IPR001304">
    <property type="entry name" value="C-type_lectin-like"/>
</dbReference>
<proteinExistence type="predicted"/>
<dbReference type="Pfam" id="PF00059">
    <property type="entry name" value="Lectin_C"/>
    <property type="match status" value="1"/>
</dbReference>
<evidence type="ECO:0000313" key="3">
    <source>
        <dbReference type="WBParaSite" id="PSU_v2.g11847.t1"/>
    </source>
</evidence>
<accession>A0A914XY14</accession>
<keyword evidence="2" id="KW-1185">Reference proteome</keyword>
<dbReference type="InterPro" id="IPR016186">
    <property type="entry name" value="C-type_lectin-like/link_sf"/>
</dbReference>
<dbReference type="InterPro" id="IPR050111">
    <property type="entry name" value="C-type_lectin/snaclec_domain"/>
</dbReference>
<dbReference type="AlphaFoldDB" id="A0A914XY14"/>
<evidence type="ECO:0000259" key="1">
    <source>
        <dbReference type="PROSITE" id="PS50041"/>
    </source>
</evidence>
<dbReference type="WBParaSite" id="PSU_v2.g11847.t1">
    <property type="protein sequence ID" value="PSU_v2.g11847.t1"/>
    <property type="gene ID" value="PSU_v2.g11847"/>
</dbReference>
<dbReference type="SUPFAM" id="SSF56436">
    <property type="entry name" value="C-type lectin-like"/>
    <property type="match status" value="2"/>
</dbReference>
<reference evidence="3" key="1">
    <citation type="submission" date="2022-11" db="UniProtKB">
        <authorList>
            <consortium name="WormBaseParasite"/>
        </authorList>
    </citation>
    <scope>IDENTIFICATION</scope>
</reference>
<dbReference type="Gene3D" id="3.10.100.10">
    <property type="entry name" value="Mannose-Binding Protein A, subunit A"/>
    <property type="match status" value="2"/>
</dbReference>
<protein>
    <submittedName>
        <fullName evidence="3">C-type lectin domain-containing protein</fullName>
    </submittedName>
</protein>
<dbReference type="PROSITE" id="PS50041">
    <property type="entry name" value="C_TYPE_LECTIN_2"/>
    <property type="match status" value="1"/>
</dbReference>
<dbReference type="InterPro" id="IPR016187">
    <property type="entry name" value="CTDL_fold"/>
</dbReference>
<sequence>MFLMIFIDLEKALSNFTDSTSGDFWIGANDLVMSGNWSWTDKTSFDFTDWDKGQPQNVSDCGAVIMAHGKWITDDCIKQKAFICLVSSISTTPAASTLPVTTTMKSTSCPPSWTYYSTTGFCYMSFPNGTWLYGEDRCRVENAHLASVHSHEEALFLAGTVHTYL</sequence>
<dbReference type="Proteomes" id="UP000887577">
    <property type="component" value="Unplaced"/>
</dbReference>
<dbReference type="PANTHER" id="PTHR22803">
    <property type="entry name" value="MANNOSE, PHOSPHOLIPASE, LECTIN RECEPTOR RELATED"/>
    <property type="match status" value="1"/>
</dbReference>
<feature type="domain" description="C-type lectin" evidence="1">
    <location>
        <begin position="1"/>
        <end position="85"/>
    </location>
</feature>
<organism evidence="2 3">
    <name type="scientific">Panagrolaimus superbus</name>
    <dbReference type="NCBI Taxonomy" id="310955"/>
    <lineage>
        <taxon>Eukaryota</taxon>
        <taxon>Metazoa</taxon>
        <taxon>Ecdysozoa</taxon>
        <taxon>Nematoda</taxon>
        <taxon>Chromadorea</taxon>
        <taxon>Rhabditida</taxon>
        <taxon>Tylenchina</taxon>
        <taxon>Panagrolaimomorpha</taxon>
        <taxon>Panagrolaimoidea</taxon>
        <taxon>Panagrolaimidae</taxon>
        <taxon>Panagrolaimus</taxon>
    </lineage>
</organism>